<organism evidence="1 2">
    <name type="scientific">Aliarcobacter butzleri</name>
    <dbReference type="NCBI Taxonomy" id="28197"/>
    <lineage>
        <taxon>Bacteria</taxon>
        <taxon>Pseudomonadati</taxon>
        <taxon>Campylobacterota</taxon>
        <taxon>Epsilonproteobacteria</taxon>
        <taxon>Campylobacterales</taxon>
        <taxon>Arcobacteraceae</taxon>
        <taxon>Aliarcobacter</taxon>
    </lineage>
</organism>
<dbReference type="Proteomes" id="UP001171508">
    <property type="component" value="Unassembled WGS sequence"/>
</dbReference>
<comment type="caution">
    <text evidence="1">The sequence shown here is derived from an EMBL/GenBank/DDBJ whole genome shotgun (WGS) entry which is preliminary data.</text>
</comment>
<dbReference type="EMBL" id="JAQJJM010000053">
    <property type="protein sequence ID" value="MDN5133446.1"/>
    <property type="molecule type" value="Genomic_DNA"/>
</dbReference>
<name>A0AAP4UZU6_9BACT</name>
<reference evidence="1" key="1">
    <citation type="journal article" date="2023" name="Microorganisms">
        <title>Genomic Characterization of Arcobacter butzleri Strains Isolated from Various Sources in Lithuania.</title>
        <authorList>
            <person name="Uljanovas D."/>
            <person name="Golz G."/>
            <person name="Fleischmann S."/>
            <person name="Kudirkiene E."/>
            <person name="Kasetiene N."/>
            <person name="Grineviciene A."/>
            <person name="Tamuleviciene E."/>
            <person name="Aksomaitiene J."/>
            <person name="Alter T."/>
            <person name="Malakauskas M."/>
        </authorList>
    </citation>
    <scope>NUCLEOTIDE SEQUENCE</scope>
    <source>
        <strain evidence="1">H19</strain>
    </source>
</reference>
<evidence type="ECO:0000313" key="2">
    <source>
        <dbReference type="Proteomes" id="UP001171508"/>
    </source>
</evidence>
<protein>
    <submittedName>
        <fullName evidence="1">Uncharacterized protein</fullName>
    </submittedName>
</protein>
<dbReference type="AlphaFoldDB" id="A0AAP4UZU6"/>
<accession>A0AAP4UZU6</accession>
<sequence length="247" mass="29099">MKKKDFNKTSKVSNKSTLEQHKVKKGLIQPPLNTIPNMIATSWHKDRLPEYLWLGLILIAYEDRTKGIETVGKILKGIVEINKELLRPRLSDIFTLDDDLQEKIYSMVCDIVNYEILSPLTVIYRDRNYNVFNKYFYDEKQTVRNKLQTLSDAIKIYYDHQSHESTDLRFCALSLMVFQRKMTITPAMDHIKDTFVNYPYTPHKEEIMKSYRPTIRSMEISDMMISPNRNFLLTSSLGHPKLFDISF</sequence>
<gene>
    <name evidence="1" type="ORF">PJV92_12025</name>
</gene>
<reference evidence="1" key="2">
    <citation type="submission" date="2023-01" db="EMBL/GenBank/DDBJ databases">
        <authorList>
            <person name="Uljanovas D."/>
        </authorList>
    </citation>
    <scope>NUCLEOTIDE SEQUENCE</scope>
    <source>
        <strain evidence="1">H19</strain>
    </source>
</reference>
<proteinExistence type="predicted"/>
<evidence type="ECO:0000313" key="1">
    <source>
        <dbReference type="EMBL" id="MDN5133446.1"/>
    </source>
</evidence>
<dbReference type="RefSeq" id="WP_301344357.1">
    <property type="nucleotide sequence ID" value="NZ_JAPZCV010000047.1"/>
</dbReference>